<reference evidence="2" key="1">
    <citation type="submission" date="2020-06" db="EMBL/GenBank/DDBJ databases">
        <title>Draft genome of Bugula neritina, a colonial animal packing powerful symbionts and potential medicines.</title>
        <authorList>
            <person name="Rayko M."/>
        </authorList>
    </citation>
    <scope>NUCLEOTIDE SEQUENCE [LARGE SCALE GENOMIC DNA]</scope>
    <source>
        <strain evidence="2">Kwan_BN1</strain>
    </source>
</reference>
<dbReference type="Pfam" id="PF00652">
    <property type="entry name" value="Ricin_B_lectin"/>
    <property type="match status" value="1"/>
</dbReference>
<dbReference type="InterPro" id="IPR000772">
    <property type="entry name" value="Ricin_B_lectin"/>
</dbReference>
<evidence type="ECO:0000313" key="3">
    <source>
        <dbReference type="Proteomes" id="UP000593567"/>
    </source>
</evidence>
<proteinExistence type="predicted"/>
<dbReference type="InterPro" id="IPR029044">
    <property type="entry name" value="Nucleotide-diphossugar_trans"/>
</dbReference>
<protein>
    <recommendedName>
        <fullName evidence="1">Ricin B lectin domain-containing protein</fullName>
    </recommendedName>
</protein>
<comment type="caution">
    <text evidence="2">The sequence shown here is derived from an EMBL/GenBank/DDBJ whole genome shotgun (WGS) entry which is preliminary data.</text>
</comment>
<dbReference type="AlphaFoldDB" id="A0A7J7JEV0"/>
<dbReference type="SUPFAM" id="SSF50370">
    <property type="entry name" value="Ricin B-like lectins"/>
    <property type="match status" value="1"/>
</dbReference>
<dbReference type="SMART" id="SM00458">
    <property type="entry name" value="RICIN"/>
    <property type="match status" value="1"/>
</dbReference>
<gene>
    <name evidence="2" type="ORF">EB796_017127</name>
</gene>
<dbReference type="InterPro" id="IPR035992">
    <property type="entry name" value="Ricin_B-like_lectins"/>
</dbReference>
<sequence>MTYYAQYSFLFYVVVDTPEPCLQAVGGYDSFFFKKDKAYMIAFSLSVWSCGGSIVQTDCAQARHMDHSPLNTEQRSVDYLQHAKYIQEVYGGSISLHFTFPGINFYKMSAYEQHAVTERKEMFRSLSCMTLEWYAHKFPKGLPLHPSDSKFYQPDYHPLLPVYQSRVRQVGRLFVLYAGHCVKVDGDQVLGLSWCPNPLPTNYKFIWQDNGQIVANSKCVTVRKDDSILTVADCIHGDDNSQLFVYQKSNKMIVSKHNDQCVTHFNGPNNRQVLRTLNCDSDSPFNKFIINDLY</sequence>
<name>A0A7J7JEV0_BUGNE</name>
<accession>A0A7J7JEV0</accession>
<dbReference type="Proteomes" id="UP000593567">
    <property type="component" value="Unassembled WGS sequence"/>
</dbReference>
<dbReference type="Gene3D" id="2.80.10.50">
    <property type="match status" value="1"/>
</dbReference>
<evidence type="ECO:0000313" key="2">
    <source>
        <dbReference type="EMBL" id="KAF6024567.1"/>
    </source>
</evidence>
<feature type="domain" description="Ricin B lectin" evidence="1">
    <location>
        <begin position="168"/>
        <end position="291"/>
    </location>
</feature>
<organism evidence="2 3">
    <name type="scientific">Bugula neritina</name>
    <name type="common">Brown bryozoan</name>
    <name type="synonym">Sertularia neritina</name>
    <dbReference type="NCBI Taxonomy" id="10212"/>
    <lineage>
        <taxon>Eukaryota</taxon>
        <taxon>Metazoa</taxon>
        <taxon>Spiralia</taxon>
        <taxon>Lophotrochozoa</taxon>
        <taxon>Bryozoa</taxon>
        <taxon>Gymnolaemata</taxon>
        <taxon>Cheilostomatida</taxon>
        <taxon>Flustrina</taxon>
        <taxon>Buguloidea</taxon>
        <taxon>Bugulidae</taxon>
        <taxon>Bugula</taxon>
    </lineage>
</organism>
<evidence type="ECO:0000259" key="1">
    <source>
        <dbReference type="SMART" id="SM00458"/>
    </source>
</evidence>
<dbReference type="EMBL" id="VXIV02002559">
    <property type="protein sequence ID" value="KAF6024567.1"/>
    <property type="molecule type" value="Genomic_DNA"/>
</dbReference>
<dbReference type="Gene3D" id="3.90.550.10">
    <property type="entry name" value="Spore Coat Polysaccharide Biosynthesis Protein SpsA, Chain A"/>
    <property type="match status" value="1"/>
</dbReference>
<dbReference type="PROSITE" id="PS50231">
    <property type="entry name" value="RICIN_B_LECTIN"/>
    <property type="match status" value="1"/>
</dbReference>
<keyword evidence="3" id="KW-1185">Reference proteome</keyword>